<dbReference type="EMBL" id="MN739776">
    <property type="protein sequence ID" value="QHT25913.1"/>
    <property type="molecule type" value="Genomic_DNA"/>
</dbReference>
<protein>
    <recommendedName>
        <fullName evidence="3">CPW-WPC domain-containing protein</fullName>
    </recommendedName>
</protein>
<sequence length="91" mass="11035">MNEKIYFFGLVLITLIVIYYYITSSRDHRNELAKIERLEREQMERDKELEIIRTRTNACPVLGLLTPRSCYFDSNYQCTWNEFAKRCDKKE</sequence>
<name>A0A6C0EBY5_9ZZZZ</name>
<evidence type="ECO:0008006" key="3">
    <source>
        <dbReference type="Google" id="ProtNLM"/>
    </source>
</evidence>
<evidence type="ECO:0000256" key="1">
    <source>
        <dbReference type="SAM" id="Phobius"/>
    </source>
</evidence>
<keyword evidence="1" id="KW-0812">Transmembrane</keyword>
<dbReference type="AlphaFoldDB" id="A0A6C0EBY5"/>
<reference evidence="2" key="1">
    <citation type="journal article" date="2020" name="Nature">
        <title>Giant virus diversity and host interactions through global metagenomics.</title>
        <authorList>
            <person name="Schulz F."/>
            <person name="Roux S."/>
            <person name="Paez-Espino D."/>
            <person name="Jungbluth S."/>
            <person name="Walsh D.A."/>
            <person name="Denef V.J."/>
            <person name="McMahon K.D."/>
            <person name="Konstantinidis K.T."/>
            <person name="Eloe-Fadrosh E.A."/>
            <person name="Kyrpides N.C."/>
            <person name="Woyke T."/>
        </authorList>
    </citation>
    <scope>NUCLEOTIDE SEQUENCE</scope>
    <source>
        <strain evidence="2">GVMAG-M-3300023179-27</strain>
    </source>
</reference>
<accession>A0A6C0EBY5</accession>
<feature type="transmembrane region" description="Helical" evidence="1">
    <location>
        <begin position="6"/>
        <end position="22"/>
    </location>
</feature>
<organism evidence="2">
    <name type="scientific">viral metagenome</name>
    <dbReference type="NCBI Taxonomy" id="1070528"/>
    <lineage>
        <taxon>unclassified sequences</taxon>
        <taxon>metagenomes</taxon>
        <taxon>organismal metagenomes</taxon>
    </lineage>
</organism>
<keyword evidence="1" id="KW-0472">Membrane</keyword>
<proteinExistence type="predicted"/>
<keyword evidence="1" id="KW-1133">Transmembrane helix</keyword>
<evidence type="ECO:0000313" key="2">
    <source>
        <dbReference type="EMBL" id="QHT25913.1"/>
    </source>
</evidence>